<dbReference type="Pfam" id="PF01551">
    <property type="entry name" value="Peptidase_M23"/>
    <property type="match status" value="1"/>
</dbReference>
<dbReference type="PANTHER" id="PTHR21666">
    <property type="entry name" value="PEPTIDASE-RELATED"/>
    <property type="match status" value="1"/>
</dbReference>
<dbReference type="SUPFAM" id="SSF51261">
    <property type="entry name" value="Duplicated hybrid motif"/>
    <property type="match status" value="1"/>
</dbReference>
<dbReference type="Gene3D" id="2.70.70.10">
    <property type="entry name" value="Glucose Permease (Domain IIA)"/>
    <property type="match status" value="1"/>
</dbReference>
<dbReference type="CDD" id="cd12797">
    <property type="entry name" value="M23_peptidase"/>
    <property type="match status" value="1"/>
</dbReference>
<dbReference type="GO" id="GO:0004222">
    <property type="term" value="F:metalloendopeptidase activity"/>
    <property type="evidence" value="ECO:0007669"/>
    <property type="project" value="TreeGrafter"/>
</dbReference>
<accession>A0A1T5C197</accession>
<reference evidence="4" key="1">
    <citation type="submission" date="2017-02" db="EMBL/GenBank/DDBJ databases">
        <authorList>
            <person name="Varghese N."/>
            <person name="Submissions S."/>
        </authorList>
    </citation>
    <scope>NUCLEOTIDE SEQUENCE [LARGE SCALE GENOMIC DNA]</scope>
    <source>
        <strain evidence="4">R11H</strain>
    </source>
</reference>
<evidence type="ECO:0000256" key="1">
    <source>
        <dbReference type="ARBA" id="ARBA00022729"/>
    </source>
</evidence>
<name>A0A1T5C197_9SPHN</name>
<proteinExistence type="predicted"/>
<organism evidence="3 4">
    <name type="scientific">Sphingopyxis flava</name>
    <dbReference type="NCBI Taxonomy" id="1507287"/>
    <lineage>
        <taxon>Bacteria</taxon>
        <taxon>Pseudomonadati</taxon>
        <taxon>Pseudomonadota</taxon>
        <taxon>Alphaproteobacteria</taxon>
        <taxon>Sphingomonadales</taxon>
        <taxon>Sphingomonadaceae</taxon>
        <taxon>Sphingopyxis</taxon>
    </lineage>
</organism>
<gene>
    <name evidence="3" type="ORF">SAMN06295937_100893</name>
</gene>
<sequence>MSPEVALLRINVPAPRFAAAAGAITPVKLTLTAFIYKNRRRIFIDGRCERAAPSSGGNILFQRHEPIAGMSGNAAALALSQALPLQKGHGGAEPPLTWRERLAQLDLVPDLGADIGSAEWWRGFATLALLCGSAIATFPGIQPLGVGGAPVLDAADFNEARAQMIVPLALGADTGRHMAATDAVRPLAQTPERPQIELTATLGRGDSFARLLERSGVGSTEAQALASQVASAVPLADIAPGTRIDLILGRRAMRTMPRPVEALAMRARFDLRIEMEREGDRLVMRRIPIAVDATPLRIRGRVGDSLYRSARAAGAPPEAIQSYLRVISREMPVRAIRASDEYDIIVEHRRAETGESESGKLLYAGLWRGGKPKLSMLEWTKEGRRQWFEASGVGQQRGGMVRPTHGRVTSSFGMRRHPILGYRRMHSGIDFGGGYGAPIYAVSDGVVTTAGRNRGYGNYVKLNHGGGLGTGYGHMSRIAVRAGQHVRRGQVIGYIGSTGLSTGPHLHYELYRNGHAVNPASVSFVTRAQLEGKELADFRARIRQLTDVAPGAALTPIAPRQIEGPKLGSLADVASKRAGGGI</sequence>
<keyword evidence="4" id="KW-1185">Reference proteome</keyword>
<keyword evidence="1" id="KW-0732">Signal</keyword>
<dbReference type="Proteomes" id="UP000190044">
    <property type="component" value="Unassembled WGS sequence"/>
</dbReference>
<feature type="domain" description="M23ase beta-sheet core" evidence="2">
    <location>
        <begin position="424"/>
        <end position="519"/>
    </location>
</feature>
<dbReference type="EMBL" id="FUYP01000008">
    <property type="protein sequence ID" value="SKB53176.1"/>
    <property type="molecule type" value="Genomic_DNA"/>
</dbReference>
<dbReference type="Gene3D" id="3.10.450.350">
    <property type="match status" value="1"/>
</dbReference>
<evidence type="ECO:0000259" key="2">
    <source>
        <dbReference type="Pfam" id="PF01551"/>
    </source>
</evidence>
<dbReference type="InterPro" id="IPR016047">
    <property type="entry name" value="M23ase_b-sheet_dom"/>
</dbReference>
<dbReference type="AlphaFoldDB" id="A0A1T5C197"/>
<evidence type="ECO:0000313" key="4">
    <source>
        <dbReference type="Proteomes" id="UP000190044"/>
    </source>
</evidence>
<dbReference type="InterPro" id="IPR011055">
    <property type="entry name" value="Dup_hybrid_motif"/>
</dbReference>
<dbReference type="InterPro" id="IPR050570">
    <property type="entry name" value="Cell_wall_metabolism_enzyme"/>
</dbReference>
<evidence type="ECO:0000313" key="3">
    <source>
        <dbReference type="EMBL" id="SKB53176.1"/>
    </source>
</evidence>
<dbReference type="PANTHER" id="PTHR21666:SF289">
    <property type="entry name" value="L-ALA--D-GLU ENDOPEPTIDASE"/>
    <property type="match status" value="1"/>
</dbReference>
<protein>
    <submittedName>
        <fullName evidence="3">Peptidase family M23</fullName>
    </submittedName>
</protein>